<dbReference type="Gene3D" id="1.20.58.1690">
    <property type="match status" value="1"/>
</dbReference>
<evidence type="ECO:0000256" key="1">
    <source>
        <dbReference type="SAM" id="Phobius"/>
    </source>
</evidence>
<dbReference type="RefSeq" id="WP_186995747.1">
    <property type="nucleotide sequence ID" value="NZ_JACOQG010000071.1"/>
</dbReference>
<keyword evidence="4" id="KW-1185">Reference proteome</keyword>
<accession>A0ABR7IMJ6</accession>
<dbReference type="EMBL" id="JACOQG010000071">
    <property type="protein sequence ID" value="MBC5781251.1"/>
    <property type="molecule type" value="Genomic_DNA"/>
</dbReference>
<dbReference type="Proteomes" id="UP000649826">
    <property type="component" value="Unassembled WGS sequence"/>
</dbReference>
<gene>
    <name evidence="3" type="ORF">H8Z82_16725</name>
</gene>
<feature type="transmembrane region" description="Helical" evidence="1">
    <location>
        <begin position="67"/>
        <end position="85"/>
    </location>
</feature>
<protein>
    <submittedName>
        <fullName evidence="3">YARHG domain-containing protein</fullName>
    </submittedName>
</protein>
<comment type="caution">
    <text evidence="3">The sequence shown here is derived from an EMBL/GenBank/DDBJ whole genome shotgun (WGS) entry which is preliminary data.</text>
</comment>
<evidence type="ECO:0000313" key="3">
    <source>
        <dbReference type="EMBL" id="MBC5781251.1"/>
    </source>
</evidence>
<dbReference type="SMART" id="SM01324">
    <property type="entry name" value="YARHG"/>
    <property type="match status" value="1"/>
</dbReference>
<keyword evidence="1" id="KW-0812">Transmembrane</keyword>
<reference evidence="3 4" key="1">
    <citation type="submission" date="2020-08" db="EMBL/GenBank/DDBJ databases">
        <title>Genome public.</title>
        <authorList>
            <person name="Liu C."/>
            <person name="Sun Q."/>
        </authorList>
    </citation>
    <scope>NUCLEOTIDE SEQUENCE [LARGE SCALE GENOMIC DNA]</scope>
    <source>
        <strain evidence="3 4">M29</strain>
    </source>
</reference>
<name>A0ABR7IMJ6_9FIRM</name>
<evidence type="ECO:0000313" key="4">
    <source>
        <dbReference type="Proteomes" id="UP000649826"/>
    </source>
</evidence>
<dbReference type="InterPro" id="IPR025582">
    <property type="entry name" value="YARHG_dom"/>
</dbReference>
<organism evidence="3 4">
    <name type="scientific">Blautia difficilis</name>
    <dbReference type="NCBI Taxonomy" id="2763027"/>
    <lineage>
        <taxon>Bacteria</taxon>
        <taxon>Bacillati</taxon>
        <taxon>Bacillota</taxon>
        <taxon>Clostridia</taxon>
        <taxon>Lachnospirales</taxon>
        <taxon>Lachnospiraceae</taxon>
        <taxon>Blautia</taxon>
    </lineage>
</organism>
<sequence length="242" mass="28059">MNYSSDQPQNYTCNVPTLYKHYSERTILFDKEYVILRKSIYRSSASKEYSLSEETIELKKIKYHPRWTLAVLSLALSLIFGFFYYNVSYTNVQSSSQSFEHIVTSNNSSNNQSGIESIQSKNDIINFIKSSFPLSDGMVFPNSSLNIISSSELDHLRADYSENVYAILLRMSVNEIYARNGYIFSDPIWKSYYNAQNWYTPVSEYNINFDSMNDNELTNLQMLLSLEKHLDNNQTKGDGKNE</sequence>
<evidence type="ECO:0000259" key="2">
    <source>
        <dbReference type="SMART" id="SM01324"/>
    </source>
</evidence>
<proteinExistence type="predicted"/>
<dbReference type="Pfam" id="PF13308">
    <property type="entry name" value="YARHG"/>
    <property type="match status" value="1"/>
</dbReference>
<dbReference type="InterPro" id="IPR038434">
    <property type="entry name" value="YARHG_sf"/>
</dbReference>
<keyword evidence="1" id="KW-1133">Transmembrane helix</keyword>
<feature type="domain" description="YARHG" evidence="2">
    <location>
        <begin position="143"/>
        <end position="228"/>
    </location>
</feature>
<keyword evidence="1" id="KW-0472">Membrane</keyword>